<feature type="region of interest" description="Disordered" evidence="6">
    <location>
        <begin position="510"/>
        <end position="555"/>
    </location>
</feature>
<dbReference type="SMART" id="SM00283">
    <property type="entry name" value="MA"/>
    <property type="match status" value="1"/>
</dbReference>
<dbReference type="EMBL" id="JAEMHM010000018">
    <property type="protein sequence ID" value="MBJ6726907.1"/>
    <property type="molecule type" value="Genomic_DNA"/>
</dbReference>
<dbReference type="InterPro" id="IPR024478">
    <property type="entry name" value="HlyB_4HB_MCP"/>
</dbReference>
<feature type="domain" description="HAMP" evidence="9">
    <location>
        <begin position="213"/>
        <end position="265"/>
    </location>
</feature>
<evidence type="ECO:0000256" key="1">
    <source>
        <dbReference type="ARBA" id="ARBA00004370"/>
    </source>
</evidence>
<evidence type="ECO:0000256" key="3">
    <source>
        <dbReference type="ARBA" id="ARBA00029447"/>
    </source>
</evidence>
<keyword evidence="2" id="KW-0145">Chemotaxis</keyword>
<dbReference type="PANTHER" id="PTHR43531:SF11">
    <property type="entry name" value="METHYL-ACCEPTING CHEMOTAXIS PROTEIN 3"/>
    <property type="match status" value="1"/>
</dbReference>
<dbReference type="Proteomes" id="UP000636888">
    <property type="component" value="Unassembled WGS sequence"/>
</dbReference>
<dbReference type="Pfam" id="PF12729">
    <property type="entry name" value="4HB_MCP_1"/>
    <property type="match status" value="1"/>
</dbReference>
<evidence type="ECO:0000256" key="2">
    <source>
        <dbReference type="ARBA" id="ARBA00022500"/>
    </source>
</evidence>
<comment type="subcellular location">
    <subcellularLocation>
        <location evidence="1">Membrane</location>
    </subcellularLocation>
</comment>
<evidence type="ECO:0000259" key="8">
    <source>
        <dbReference type="PROSITE" id="PS50111"/>
    </source>
</evidence>
<evidence type="ECO:0000256" key="4">
    <source>
        <dbReference type="PROSITE-ProRule" id="PRU00284"/>
    </source>
</evidence>
<dbReference type="InterPro" id="IPR004090">
    <property type="entry name" value="Chemotax_Me-accpt_rcpt"/>
</dbReference>
<dbReference type="InterPro" id="IPR051310">
    <property type="entry name" value="MCP_chemotaxis"/>
</dbReference>
<dbReference type="GO" id="GO:0007165">
    <property type="term" value="P:signal transduction"/>
    <property type="evidence" value="ECO:0007669"/>
    <property type="project" value="UniProtKB-KW"/>
</dbReference>
<dbReference type="SUPFAM" id="SSF58104">
    <property type="entry name" value="Methyl-accepting chemotaxis protein (MCP) signaling domain"/>
    <property type="match status" value="1"/>
</dbReference>
<dbReference type="Pfam" id="PF00015">
    <property type="entry name" value="MCPsignal"/>
    <property type="match status" value="1"/>
</dbReference>
<feature type="domain" description="Methyl-accepting transducer" evidence="8">
    <location>
        <begin position="270"/>
        <end position="485"/>
    </location>
</feature>
<comment type="similarity">
    <text evidence="3">Belongs to the methyl-accepting chemotaxis (MCP) protein family.</text>
</comment>
<evidence type="ECO:0000256" key="5">
    <source>
        <dbReference type="SAM" id="Coils"/>
    </source>
</evidence>
<keyword evidence="7" id="KW-1133">Transmembrane helix</keyword>
<dbReference type="InterPro" id="IPR003660">
    <property type="entry name" value="HAMP_dom"/>
</dbReference>
<dbReference type="GO" id="GO:0005886">
    <property type="term" value="C:plasma membrane"/>
    <property type="evidence" value="ECO:0007669"/>
    <property type="project" value="TreeGrafter"/>
</dbReference>
<feature type="coiled-coil region" evidence="5">
    <location>
        <begin position="456"/>
        <end position="494"/>
    </location>
</feature>
<feature type="transmembrane region" description="Helical" evidence="7">
    <location>
        <begin position="12"/>
        <end position="33"/>
    </location>
</feature>
<dbReference type="InterPro" id="IPR004089">
    <property type="entry name" value="MCPsignal_dom"/>
</dbReference>
<dbReference type="FunFam" id="1.10.287.950:FF:000001">
    <property type="entry name" value="Methyl-accepting chemotaxis sensory transducer"/>
    <property type="match status" value="1"/>
</dbReference>
<evidence type="ECO:0000313" key="10">
    <source>
        <dbReference type="EMBL" id="MBJ6726907.1"/>
    </source>
</evidence>
<dbReference type="GO" id="GO:0004888">
    <property type="term" value="F:transmembrane signaling receptor activity"/>
    <property type="evidence" value="ECO:0007669"/>
    <property type="project" value="InterPro"/>
</dbReference>
<keyword evidence="11" id="KW-1185">Reference proteome</keyword>
<proteinExistence type="inferred from homology"/>
<dbReference type="PROSITE" id="PS50111">
    <property type="entry name" value="CHEMOTAXIS_TRANSDUC_2"/>
    <property type="match status" value="1"/>
</dbReference>
<evidence type="ECO:0000259" key="9">
    <source>
        <dbReference type="PROSITE" id="PS50885"/>
    </source>
</evidence>
<keyword evidence="4" id="KW-0807">Transducer</keyword>
<keyword evidence="7" id="KW-0472">Membrane</keyword>
<dbReference type="InterPro" id="IPR047347">
    <property type="entry name" value="YvaQ-like_sensor"/>
</dbReference>
<dbReference type="RefSeq" id="WP_199385822.1">
    <property type="nucleotide sequence ID" value="NZ_JAEMHM010000018.1"/>
</dbReference>
<dbReference type="CDD" id="cd06225">
    <property type="entry name" value="HAMP"/>
    <property type="match status" value="1"/>
</dbReference>
<reference evidence="10" key="1">
    <citation type="submission" date="2020-12" db="EMBL/GenBank/DDBJ databases">
        <title>Geomonas sp. Red875, isolated from river sediment.</title>
        <authorList>
            <person name="Xu Z."/>
            <person name="Zhang Z."/>
            <person name="Masuda Y."/>
            <person name="Itoh H."/>
            <person name="Senoo K."/>
        </authorList>
    </citation>
    <scope>NUCLEOTIDE SEQUENCE</scope>
    <source>
        <strain evidence="10">Red875</strain>
    </source>
</reference>
<organism evidence="10 11">
    <name type="scientific">Geomesophilobacter sediminis</name>
    <dbReference type="NCBI Taxonomy" id="2798584"/>
    <lineage>
        <taxon>Bacteria</taxon>
        <taxon>Pseudomonadati</taxon>
        <taxon>Thermodesulfobacteriota</taxon>
        <taxon>Desulfuromonadia</taxon>
        <taxon>Geobacterales</taxon>
        <taxon>Geobacteraceae</taxon>
        <taxon>Geomesophilobacter</taxon>
    </lineage>
</organism>
<protein>
    <submittedName>
        <fullName evidence="10">Methyl-accepting chemotaxis protein</fullName>
    </submittedName>
</protein>
<dbReference type="PRINTS" id="PR00260">
    <property type="entry name" value="CHEMTRNSDUCR"/>
</dbReference>
<evidence type="ECO:0000313" key="11">
    <source>
        <dbReference type="Proteomes" id="UP000636888"/>
    </source>
</evidence>
<dbReference type="Gene3D" id="1.10.287.950">
    <property type="entry name" value="Methyl-accepting chemotaxis protein"/>
    <property type="match status" value="1"/>
</dbReference>
<dbReference type="SMART" id="SM00304">
    <property type="entry name" value="HAMP"/>
    <property type="match status" value="1"/>
</dbReference>
<dbReference type="GO" id="GO:0006935">
    <property type="term" value="P:chemotaxis"/>
    <property type="evidence" value="ECO:0007669"/>
    <property type="project" value="UniProtKB-KW"/>
</dbReference>
<evidence type="ECO:0000256" key="7">
    <source>
        <dbReference type="SAM" id="Phobius"/>
    </source>
</evidence>
<dbReference type="AlphaFoldDB" id="A0A8J7S7F5"/>
<accession>A0A8J7S7F5</accession>
<gene>
    <name evidence="10" type="ORF">JFN93_19530</name>
</gene>
<dbReference type="PROSITE" id="PS50885">
    <property type="entry name" value="HAMP"/>
    <property type="match status" value="1"/>
</dbReference>
<feature type="compositionally biased region" description="Low complexity" evidence="6">
    <location>
        <begin position="289"/>
        <end position="304"/>
    </location>
</feature>
<dbReference type="PANTHER" id="PTHR43531">
    <property type="entry name" value="PROTEIN ICFG"/>
    <property type="match status" value="1"/>
</dbReference>
<sequence length="555" mass="59341">MLKNLRIGTRLTLANGLLLLIMIALIGTGISAMGRIQEHLERIVSVNNARAFHGTEMQTCVSEVSINLRNILIDTDPHKREEYVKRIADFREKYGEHLKKIVELTPKDDTKGLELLAKVGTAAETARPLNTKVMELALQHKDGEAIALLNRDARPAVRSWLTGIAQLNAYQEERSKARYVEAEGDYRHARDLMLGLGALSIALAVGITLFLTRSITVPLAKAVDAANSLAQGDLTIEVRAESTDETGLLLSAMEAMISQLRAIVTEVTAAADNVATGATELSASAETMSQGATEQAAAAEEASSSMEEMTANIRQNADNALQTEKTAVQTATDAKEGGDSVEQTVAAMKEIAVKINIIEEIARQTNLLALNAAIEAARAGEHGKGFAVVASEVRKLAERSQQAAAGILQLSRSSVDIAETAGRMLSKMVPDIQKTAGLVQEISASSREQDAGAEQINKAIQQLDQVIQQNASAAEEMASTAEELSSQSEQLQATVAFFKVGNLRRGSVAVRTPAAKGKPKTIPHQVKPRQAQSAGVEMDLGAGGADLTDDSFTRY</sequence>
<comment type="caution">
    <text evidence="10">The sequence shown here is derived from an EMBL/GenBank/DDBJ whole genome shotgun (WGS) entry which is preliminary data.</text>
</comment>
<keyword evidence="7" id="KW-0812">Transmembrane</keyword>
<dbReference type="CDD" id="cd19411">
    <property type="entry name" value="MCP2201-like_sensor"/>
    <property type="match status" value="1"/>
</dbReference>
<evidence type="ECO:0000256" key="6">
    <source>
        <dbReference type="SAM" id="MobiDB-lite"/>
    </source>
</evidence>
<name>A0A8J7S7F5_9BACT</name>
<keyword evidence="5" id="KW-0175">Coiled coil</keyword>
<feature type="region of interest" description="Disordered" evidence="6">
    <location>
        <begin position="285"/>
        <end position="304"/>
    </location>
</feature>
<dbReference type="Pfam" id="PF00672">
    <property type="entry name" value="HAMP"/>
    <property type="match status" value="1"/>
</dbReference>